<evidence type="ECO:0000313" key="10">
    <source>
        <dbReference type="Proteomes" id="UP001224812"/>
    </source>
</evidence>
<evidence type="ECO:0000313" key="5">
    <source>
        <dbReference type="EMBL" id="MDP8084939.1"/>
    </source>
</evidence>
<organism evidence="8 9">
    <name type="scientific">Phocoenobacter skyensis</name>
    <dbReference type="NCBI Taxonomy" id="97481"/>
    <lineage>
        <taxon>Bacteria</taxon>
        <taxon>Pseudomonadati</taxon>
        <taxon>Pseudomonadota</taxon>
        <taxon>Gammaproteobacteria</taxon>
        <taxon>Pasteurellales</taxon>
        <taxon>Pasteurellaceae</taxon>
        <taxon>Phocoenobacter</taxon>
    </lineage>
</organism>
<dbReference type="EMBL" id="JASAYQ010000005">
    <property type="protein sequence ID" value="MDP8172569.1"/>
    <property type="molecule type" value="Genomic_DNA"/>
</dbReference>
<dbReference type="Pfam" id="PF00455">
    <property type="entry name" value="DeoRC"/>
    <property type="match status" value="1"/>
</dbReference>
<dbReference type="Proteomes" id="UP001231736">
    <property type="component" value="Unassembled WGS sequence"/>
</dbReference>
<dbReference type="STRING" id="97481.SAMN05444853_10942"/>
<dbReference type="Proteomes" id="UP001236239">
    <property type="component" value="Unassembled WGS sequence"/>
</dbReference>
<dbReference type="SUPFAM" id="SSF46785">
    <property type="entry name" value="Winged helix' DNA-binding domain"/>
    <property type="match status" value="1"/>
</dbReference>
<dbReference type="InterPro" id="IPR001034">
    <property type="entry name" value="DeoR_HTH"/>
</dbReference>
<keyword evidence="10" id="KW-1185">Reference proteome</keyword>
<protein>
    <submittedName>
        <fullName evidence="8">DeoR family transcriptional regulator, ulaG and ulaABCDEF operon transcriptional repressor</fullName>
    </submittedName>
    <submittedName>
        <fullName evidence="5">HTH-type transcriptional regulator UlaR</fullName>
    </submittedName>
</protein>
<dbReference type="PROSITE" id="PS00894">
    <property type="entry name" value="HTH_DEOR_1"/>
    <property type="match status" value="1"/>
</dbReference>
<evidence type="ECO:0000256" key="2">
    <source>
        <dbReference type="ARBA" id="ARBA00023125"/>
    </source>
</evidence>
<dbReference type="NCBIfam" id="NF010034">
    <property type="entry name" value="PRK13509.1"/>
    <property type="match status" value="1"/>
</dbReference>
<dbReference type="Proteomes" id="UP001224812">
    <property type="component" value="Unassembled WGS sequence"/>
</dbReference>
<dbReference type="InterPro" id="IPR050313">
    <property type="entry name" value="Carb_Metab_HTH_regulators"/>
</dbReference>
<dbReference type="InterPro" id="IPR014036">
    <property type="entry name" value="DeoR-like_C"/>
</dbReference>
<dbReference type="EMBL" id="FOBN01000009">
    <property type="protein sequence ID" value="SEM23332.1"/>
    <property type="molecule type" value="Genomic_DNA"/>
</dbReference>
<dbReference type="PRINTS" id="PR00037">
    <property type="entry name" value="HTHLACR"/>
</dbReference>
<evidence type="ECO:0000313" key="8">
    <source>
        <dbReference type="EMBL" id="SEM23332.1"/>
    </source>
</evidence>
<dbReference type="InterPro" id="IPR037171">
    <property type="entry name" value="NagB/RpiA_transferase-like"/>
</dbReference>
<evidence type="ECO:0000256" key="1">
    <source>
        <dbReference type="ARBA" id="ARBA00023015"/>
    </source>
</evidence>
<reference evidence="6" key="4">
    <citation type="journal article" date="2023" name="Front. Microbiol.">
        <title>Phylogeography and host specificity of Pasteurellaceae pathogenic to sea-farmed fish in the north-east Atlantic.</title>
        <authorList>
            <person name="Gulla S."/>
            <person name="Colquhoun D.J."/>
            <person name="Olsen A.B."/>
            <person name="Spilsberg B."/>
            <person name="Lagesen K."/>
            <person name="Aakesson C.P."/>
            <person name="Strom S."/>
            <person name="Manji F."/>
            <person name="Birkbeck T.H."/>
            <person name="Nilsen H.K."/>
        </authorList>
    </citation>
    <scope>NUCLEOTIDE SEQUENCE</scope>
    <source>
        <strain evidence="7">98B1</strain>
        <strain evidence="6">TW16_20</strain>
    </source>
</reference>
<dbReference type="PANTHER" id="PTHR30363">
    <property type="entry name" value="HTH-TYPE TRANSCRIPTIONAL REGULATOR SRLR-RELATED"/>
    <property type="match status" value="1"/>
</dbReference>
<keyword evidence="3" id="KW-0804">Transcription</keyword>
<dbReference type="GO" id="GO:0003700">
    <property type="term" value="F:DNA-binding transcription factor activity"/>
    <property type="evidence" value="ECO:0007669"/>
    <property type="project" value="InterPro"/>
</dbReference>
<evidence type="ECO:0000313" key="6">
    <source>
        <dbReference type="EMBL" id="MDP8172569.1"/>
    </source>
</evidence>
<dbReference type="PANTHER" id="PTHR30363:SF55">
    <property type="entry name" value="HTH-TYPE TRANSCRIPTIONAL REGULATOR ULAR"/>
    <property type="match status" value="1"/>
</dbReference>
<dbReference type="EMBL" id="JASAVS010000004">
    <property type="protein sequence ID" value="MDP8084939.1"/>
    <property type="molecule type" value="Genomic_DNA"/>
</dbReference>
<dbReference type="GeneID" id="83545478"/>
<dbReference type="PROSITE" id="PS51000">
    <property type="entry name" value="HTH_DEOR_2"/>
    <property type="match status" value="1"/>
</dbReference>
<dbReference type="EMBL" id="JASAYT010000003">
    <property type="protein sequence ID" value="MDP8174134.1"/>
    <property type="molecule type" value="Genomic_DNA"/>
</dbReference>
<evidence type="ECO:0000313" key="7">
    <source>
        <dbReference type="EMBL" id="MDP8174134.1"/>
    </source>
</evidence>
<feature type="domain" description="HTH deoR-type" evidence="4">
    <location>
        <begin position="3"/>
        <end position="58"/>
    </location>
</feature>
<dbReference type="GO" id="GO:0003677">
    <property type="term" value="F:DNA binding"/>
    <property type="evidence" value="ECO:0007669"/>
    <property type="project" value="UniProtKB-KW"/>
</dbReference>
<sequence length="251" mass="27728">MNENYRQQQLLKLVNERKYLATSEIIDLLDISPATARRDITKLDQQGKLKKVRNGAESLNTTYYSTGSLTIKQNINNLAEKKRIAIAANKLCKEDTSVILTCGSTMLMLGESLCGKNLQIITNYLPLANTLINNEHNNVVIMGGQYTKSQAITLSLNTSSDDYAADILFTSGKGLSQEGLYKNDMLIANSEQKMLDKVEKLVVLLDSTKLGKRVGMLFAELKNIDILITGKEADPTIIKELTAQGLQIILA</sequence>
<dbReference type="SMART" id="SM01134">
    <property type="entry name" value="DeoRC"/>
    <property type="match status" value="1"/>
</dbReference>
<evidence type="ECO:0000259" key="4">
    <source>
        <dbReference type="PROSITE" id="PS51000"/>
    </source>
</evidence>
<dbReference type="SMART" id="SM00420">
    <property type="entry name" value="HTH_DEOR"/>
    <property type="match status" value="1"/>
</dbReference>
<dbReference type="Pfam" id="PF08220">
    <property type="entry name" value="HTH_DeoR"/>
    <property type="match status" value="1"/>
</dbReference>
<keyword evidence="2" id="KW-0238">DNA-binding</keyword>
<dbReference type="InterPro" id="IPR018356">
    <property type="entry name" value="Tscrpt_reg_HTH_DeoR_CS"/>
</dbReference>
<reference evidence="8" key="2">
    <citation type="submission" date="2016-10" db="EMBL/GenBank/DDBJ databases">
        <authorList>
            <person name="de Groot N.N."/>
        </authorList>
    </citation>
    <scope>NUCLEOTIDE SEQUENCE [LARGE SCALE GENOMIC DNA]</scope>
    <source>
        <strain evidence="8">DSM 24204</strain>
    </source>
</reference>
<name>A0A1H7WP64_9PAST</name>
<evidence type="ECO:0000256" key="3">
    <source>
        <dbReference type="ARBA" id="ARBA00023163"/>
    </source>
</evidence>
<keyword evidence="1" id="KW-0805">Transcription regulation</keyword>
<dbReference type="Proteomes" id="UP000198883">
    <property type="component" value="Unassembled WGS sequence"/>
</dbReference>
<dbReference type="RefSeq" id="WP_090921403.1">
    <property type="nucleotide sequence ID" value="NZ_CP016180.1"/>
</dbReference>
<accession>A0A1H7WP64</accession>
<gene>
    <name evidence="5" type="primary">ulaR</name>
    <name evidence="5" type="ORF">QJT92_03200</name>
    <name evidence="6" type="ORF">QJU93_04275</name>
    <name evidence="7" type="ORF">QJU97_01500</name>
    <name evidence="8" type="ORF">SAMN05444853_10942</name>
</gene>
<dbReference type="SUPFAM" id="SSF100950">
    <property type="entry name" value="NagB/RpiA/CoA transferase-like"/>
    <property type="match status" value="1"/>
</dbReference>
<proteinExistence type="predicted"/>
<dbReference type="InterPro" id="IPR036388">
    <property type="entry name" value="WH-like_DNA-bd_sf"/>
</dbReference>
<dbReference type="OrthoDB" id="5685843at2"/>
<dbReference type="InterPro" id="IPR036390">
    <property type="entry name" value="WH_DNA-bd_sf"/>
</dbReference>
<reference evidence="9" key="1">
    <citation type="submission" date="2016-10" db="EMBL/GenBank/DDBJ databases">
        <authorList>
            <person name="Varghese N."/>
            <person name="Submissions S."/>
        </authorList>
    </citation>
    <scope>NUCLEOTIDE SEQUENCE [LARGE SCALE GENOMIC DNA]</scope>
    <source>
        <strain evidence="9">DSM 24204</strain>
    </source>
</reference>
<reference evidence="5 10" key="3">
    <citation type="journal article" date="2023" name="Front. Microbiol.">
        <title>Phylogeography and host specificity of Pasteurellaceae pathogenic to sea-farmed fish in the north-east Atlantic.</title>
        <authorList>
            <person name="Gulla S."/>
            <person name="Colquhoun D.J."/>
            <person name="Olsen A.B."/>
            <person name="Spilsberg B."/>
            <person name="Lagesen K."/>
            <person name="Aakesson C.P."/>
            <person name="Strom S."/>
            <person name="Manji F."/>
            <person name="Birkbeck T.H."/>
            <person name="Nilsen H.K."/>
        </authorList>
    </citation>
    <scope>NUCLEOTIDE SEQUENCE [LARGE SCALE GENOMIC DNA]</scope>
    <source>
        <strain evidence="5 10">VIO11850</strain>
    </source>
</reference>
<evidence type="ECO:0000313" key="9">
    <source>
        <dbReference type="Proteomes" id="UP000198883"/>
    </source>
</evidence>
<dbReference type="Gene3D" id="1.10.10.10">
    <property type="entry name" value="Winged helix-like DNA-binding domain superfamily/Winged helix DNA-binding domain"/>
    <property type="match status" value="1"/>
</dbReference>
<dbReference type="AlphaFoldDB" id="A0A1H7WP64"/>